<proteinExistence type="inferred from homology"/>
<dbReference type="PANTHER" id="PTHR10492">
    <property type="match status" value="1"/>
</dbReference>
<evidence type="ECO:0000313" key="3">
    <source>
        <dbReference type="EMBL" id="GBM68264.1"/>
    </source>
</evidence>
<dbReference type="OrthoDB" id="6429791at2759"/>
<dbReference type="Proteomes" id="UP000499080">
    <property type="component" value="Unassembled WGS sequence"/>
</dbReference>
<comment type="caution">
    <text evidence="3">The sequence shown here is derived from an EMBL/GenBank/DDBJ whole genome shotgun (WGS) entry which is preliminary data.</text>
</comment>
<evidence type="ECO:0000259" key="2">
    <source>
        <dbReference type="Pfam" id="PF05970"/>
    </source>
</evidence>
<dbReference type="Gene3D" id="3.40.50.300">
    <property type="entry name" value="P-loop containing nucleotide triphosphate hydrolases"/>
    <property type="match status" value="1"/>
</dbReference>
<reference evidence="3 4" key="1">
    <citation type="journal article" date="2019" name="Sci. Rep.">
        <title>Orb-weaving spider Araneus ventricosus genome elucidates the spidroin gene catalogue.</title>
        <authorList>
            <person name="Kono N."/>
            <person name="Nakamura H."/>
            <person name="Ohtoshi R."/>
            <person name="Moran D.A.P."/>
            <person name="Shinohara A."/>
            <person name="Yoshida Y."/>
            <person name="Fujiwara M."/>
            <person name="Mori M."/>
            <person name="Tomita M."/>
            <person name="Arakawa K."/>
        </authorList>
    </citation>
    <scope>NUCLEOTIDE SEQUENCE [LARGE SCALE GENOMIC DNA]</scope>
</reference>
<comment type="cofactor">
    <cofactor evidence="1">
        <name>Mg(2+)</name>
        <dbReference type="ChEBI" id="CHEBI:18420"/>
    </cofactor>
</comment>
<sequence>MSKLGFDFTRGICHTVLSSITVFIRPNYYNMLTFKFLKPLSKYKEDLFCKYILHQKQRENLDIDSNYAPHIYNETFILLGDKCLSICGKTLLQLGLPVPTKQAQHTLDRDLLRETNYNINILQHMVETNKPRLKEDQRTAYEEVMNLIAEGNGGILFLDASGGTGKNFLINLILAEIRSKRHIALTVSSSGIASTLLDGGRTAHSALQLQLNLAQTENHIRNISKRSGKAAVVRTCKLVVWDECTMPNKNSFDALNRTMRDLRNANRITGGVVILLPGDFRQPLPVISRATPADELNASELWQYVQRKT</sequence>
<comment type="similarity">
    <text evidence="1">Belongs to the helicase family.</text>
</comment>
<organism evidence="3 4">
    <name type="scientific">Araneus ventricosus</name>
    <name type="common">Orbweaver spider</name>
    <name type="synonym">Epeira ventricosa</name>
    <dbReference type="NCBI Taxonomy" id="182803"/>
    <lineage>
        <taxon>Eukaryota</taxon>
        <taxon>Metazoa</taxon>
        <taxon>Ecdysozoa</taxon>
        <taxon>Arthropoda</taxon>
        <taxon>Chelicerata</taxon>
        <taxon>Arachnida</taxon>
        <taxon>Araneae</taxon>
        <taxon>Araneomorphae</taxon>
        <taxon>Entelegynae</taxon>
        <taxon>Araneoidea</taxon>
        <taxon>Araneidae</taxon>
        <taxon>Araneus</taxon>
    </lineage>
</organism>
<keyword evidence="1" id="KW-0234">DNA repair</keyword>
<keyword evidence="1" id="KW-0547">Nucleotide-binding</keyword>
<keyword evidence="4" id="KW-1185">Reference proteome</keyword>
<keyword evidence="1" id="KW-0378">Hydrolase</keyword>
<dbReference type="GO" id="GO:0005524">
    <property type="term" value="F:ATP binding"/>
    <property type="evidence" value="ECO:0007669"/>
    <property type="project" value="UniProtKB-KW"/>
</dbReference>
<feature type="domain" description="DNA helicase Pif1-like DEAD-box helicase" evidence="2">
    <location>
        <begin position="133"/>
        <end position="306"/>
    </location>
</feature>
<evidence type="ECO:0000256" key="1">
    <source>
        <dbReference type="RuleBase" id="RU363044"/>
    </source>
</evidence>
<dbReference type="GO" id="GO:0043139">
    <property type="term" value="F:5'-3' DNA helicase activity"/>
    <property type="evidence" value="ECO:0007669"/>
    <property type="project" value="UniProtKB-EC"/>
</dbReference>
<keyword evidence="1" id="KW-0067">ATP-binding</keyword>
<protein>
    <recommendedName>
        <fullName evidence="1">ATP-dependent DNA helicase</fullName>
        <ecNumber evidence="1">5.6.2.3</ecNumber>
    </recommendedName>
</protein>
<dbReference type="GO" id="GO:0016887">
    <property type="term" value="F:ATP hydrolysis activity"/>
    <property type="evidence" value="ECO:0007669"/>
    <property type="project" value="RHEA"/>
</dbReference>
<dbReference type="InterPro" id="IPR027417">
    <property type="entry name" value="P-loop_NTPase"/>
</dbReference>
<keyword evidence="1" id="KW-0227">DNA damage</keyword>
<dbReference type="GO" id="GO:0006281">
    <property type="term" value="P:DNA repair"/>
    <property type="evidence" value="ECO:0007669"/>
    <property type="project" value="UniProtKB-KW"/>
</dbReference>
<evidence type="ECO:0000313" key="4">
    <source>
        <dbReference type="Proteomes" id="UP000499080"/>
    </source>
</evidence>
<accession>A0A4Y2HS57</accession>
<dbReference type="AlphaFoldDB" id="A0A4Y2HS57"/>
<dbReference type="PANTHER" id="PTHR10492:SF95">
    <property type="entry name" value="HELITRON HELICASE-LIKE DOMAIN-CONTAINING PROTEIN"/>
    <property type="match status" value="1"/>
</dbReference>
<comment type="catalytic activity">
    <reaction evidence="1">
        <text>ATP + H2O = ADP + phosphate + H(+)</text>
        <dbReference type="Rhea" id="RHEA:13065"/>
        <dbReference type="ChEBI" id="CHEBI:15377"/>
        <dbReference type="ChEBI" id="CHEBI:15378"/>
        <dbReference type="ChEBI" id="CHEBI:30616"/>
        <dbReference type="ChEBI" id="CHEBI:43474"/>
        <dbReference type="ChEBI" id="CHEBI:456216"/>
        <dbReference type="EC" id="5.6.2.3"/>
    </reaction>
</comment>
<dbReference type="SUPFAM" id="SSF52540">
    <property type="entry name" value="P-loop containing nucleoside triphosphate hydrolases"/>
    <property type="match status" value="1"/>
</dbReference>
<dbReference type="GO" id="GO:0006310">
    <property type="term" value="P:DNA recombination"/>
    <property type="evidence" value="ECO:0007669"/>
    <property type="project" value="UniProtKB-KW"/>
</dbReference>
<keyword evidence="1" id="KW-0347">Helicase</keyword>
<dbReference type="GO" id="GO:0000723">
    <property type="term" value="P:telomere maintenance"/>
    <property type="evidence" value="ECO:0007669"/>
    <property type="project" value="InterPro"/>
</dbReference>
<dbReference type="EMBL" id="BGPR01002130">
    <property type="protein sequence ID" value="GBM68264.1"/>
    <property type="molecule type" value="Genomic_DNA"/>
</dbReference>
<dbReference type="EC" id="5.6.2.3" evidence="1"/>
<name>A0A4Y2HS57_ARAVE</name>
<gene>
    <name evidence="3" type="ORF">AVEN_88837_1</name>
</gene>
<keyword evidence="1" id="KW-0233">DNA recombination</keyword>
<dbReference type="InterPro" id="IPR010285">
    <property type="entry name" value="DNA_helicase_pif1-like_DEAD"/>
</dbReference>
<dbReference type="Pfam" id="PF05970">
    <property type="entry name" value="PIF1"/>
    <property type="match status" value="1"/>
</dbReference>